<dbReference type="GO" id="GO:0004525">
    <property type="term" value="F:ribonuclease III activity"/>
    <property type="evidence" value="ECO:0007669"/>
    <property type="project" value="InterPro"/>
</dbReference>
<evidence type="ECO:0000256" key="5">
    <source>
        <dbReference type="ARBA" id="ARBA00023274"/>
    </source>
</evidence>
<dbReference type="GO" id="GO:1990904">
    <property type="term" value="C:ribonucleoprotein complex"/>
    <property type="evidence" value="ECO:0007669"/>
    <property type="project" value="UniProtKB-KW"/>
</dbReference>
<comment type="subcellular location">
    <subcellularLocation>
        <location evidence="1">Mitochondrion</location>
    </subcellularLocation>
</comment>
<keyword evidence="9" id="KW-1185">Reference proteome</keyword>
<organism evidence="9 10">
    <name type="scientific">Parastrongyloides trichosuri</name>
    <name type="common">Possum-specific nematode worm</name>
    <dbReference type="NCBI Taxonomy" id="131310"/>
    <lineage>
        <taxon>Eukaryota</taxon>
        <taxon>Metazoa</taxon>
        <taxon>Ecdysozoa</taxon>
        <taxon>Nematoda</taxon>
        <taxon>Chromadorea</taxon>
        <taxon>Rhabditida</taxon>
        <taxon>Tylenchina</taxon>
        <taxon>Panagrolaimomorpha</taxon>
        <taxon>Strongyloidoidea</taxon>
        <taxon>Strongyloididae</taxon>
        <taxon>Parastrongyloides</taxon>
    </lineage>
</organism>
<dbReference type="InterPro" id="IPR044444">
    <property type="entry name" value="Ribosomal_mL44_DSRM_metazoa"/>
</dbReference>
<evidence type="ECO:0000256" key="1">
    <source>
        <dbReference type="ARBA" id="ARBA00004173"/>
    </source>
</evidence>
<reference evidence="10" key="1">
    <citation type="submission" date="2017-02" db="UniProtKB">
        <authorList>
            <consortium name="WormBaseParasite"/>
        </authorList>
    </citation>
    <scope>IDENTIFICATION</scope>
</reference>
<evidence type="ECO:0000256" key="2">
    <source>
        <dbReference type="ARBA" id="ARBA00022946"/>
    </source>
</evidence>
<dbReference type="InterPro" id="IPR055189">
    <property type="entry name" value="RM44_endonuclase"/>
</dbReference>
<dbReference type="Gene3D" id="1.10.1520.10">
    <property type="entry name" value="Ribonuclease III domain"/>
    <property type="match status" value="1"/>
</dbReference>
<evidence type="ECO:0000256" key="6">
    <source>
        <dbReference type="ARBA" id="ARBA00024034"/>
    </source>
</evidence>
<evidence type="ECO:0000256" key="4">
    <source>
        <dbReference type="ARBA" id="ARBA00023128"/>
    </source>
</evidence>
<evidence type="ECO:0000256" key="3">
    <source>
        <dbReference type="ARBA" id="ARBA00022980"/>
    </source>
</evidence>
<comment type="similarity">
    <text evidence="6">Belongs to the ribonuclease III family. Mitochondrion-specific ribosomal protein mL44 subfamily.</text>
</comment>
<dbReference type="SMART" id="SM00535">
    <property type="entry name" value="RIBOc"/>
    <property type="match status" value="1"/>
</dbReference>
<name>A0A0N4ZUQ5_PARTI</name>
<dbReference type="AlphaFoldDB" id="A0A0N4ZUQ5"/>
<dbReference type="GO" id="GO:0005840">
    <property type="term" value="C:ribosome"/>
    <property type="evidence" value="ECO:0007669"/>
    <property type="project" value="UniProtKB-KW"/>
</dbReference>
<dbReference type="Pfam" id="PF22892">
    <property type="entry name" value="DSRM_MRPL44"/>
    <property type="match status" value="1"/>
</dbReference>
<dbReference type="WBParaSite" id="PTRK_0001231800.1">
    <property type="protein sequence ID" value="PTRK_0001231800.1"/>
    <property type="gene ID" value="PTRK_0001231800"/>
</dbReference>
<dbReference type="InterPro" id="IPR036389">
    <property type="entry name" value="RNase_III_sf"/>
</dbReference>
<protein>
    <recommendedName>
        <fullName evidence="7">Large ribosomal subunit protein mL44</fullName>
    </recommendedName>
</protein>
<evidence type="ECO:0000313" key="9">
    <source>
        <dbReference type="Proteomes" id="UP000038045"/>
    </source>
</evidence>
<dbReference type="Proteomes" id="UP000038045">
    <property type="component" value="Unplaced"/>
</dbReference>
<dbReference type="InterPro" id="IPR000999">
    <property type="entry name" value="RNase_III_dom"/>
</dbReference>
<dbReference type="SUPFAM" id="SSF69065">
    <property type="entry name" value="RNase III domain-like"/>
    <property type="match status" value="1"/>
</dbReference>
<sequence length="384" mass="44113">MQSRNIRSIWERGYLKDLYHRRILAGAEPELHRSAFPNWNYNAEIFALSHRLSVPEINKQELVNALTFSDYLERDLSVAAVDINGFDRMSLEESDEKMEDNSQLIEKGTRALNKYLNAYLRYHLPNAPEEFIIALSSELSSDEFLSKISESFGLNHLIRTKEYPISKTSLANSFLSIIGAVSNERAWELIKNNVIPNILSIPIDNVYPLANPLPVLDKLLKLQNNIEEVEARLVGKIGEMSSMPCFIVGIYANKKLFSQMAGESLDIAENLAATEGLLKLWGISNDKQFLFGNQITYDDIQENFKENYSLSKIFDDKLSLKLLTQNELHEEPLKMINLIENYKTSIEPIVGIPLRKRLRHKFSRGSLYKRSFRYLVKPKVYTVS</sequence>
<keyword evidence="5" id="KW-0687">Ribonucleoprotein</keyword>
<dbReference type="Pfam" id="PF22935">
    <property type="entry name" value="RM44_endonuclase"/>
    <property type="match status" value="1"/>
</dbReference>
<evidence type="ECO:0000256" key="7">
    <source>
        <dbReference type="ARBA" id="ARBA00035187"/>
    </source>
</evidence>
<dbReference type="Gene3D" id="3.30.160.20">
    <property type="match status" value="1"/>
</dbReference>
<accession>A0A0N4ZUQ5</accession>
<dbReference type="STRING" id="131310.A0A0N4ZUQ5"/>
<evidence type="ECO:0000313" key="10">
    <source>
        <dbReference type="WBParaSite" id="PTRK_0001231800.1"/>
    </source>
</evidence>
<feature type="domain" description="RNase III" evidence="8">
    <location>
        <begin position="60"/>
        <end position="203"/>
    </location>
</feature>
<dbReference type="GO" id="GO:0005739">
    <property type="term" value="C:mitochondrion"/>
    <property type="evidence" value="ECO:0007669"/>
    <property type="project" value="UniProtKB-SubCell"/>
</dbReference>
<keyword evidence="3" id="KW-0689">Ribosomal protein</keyword>
<proteinExistence type="inferred from homology"/>
<dbReference type="GO" id="GO:0006396">
    <property type="term" value="P:RNA processing"/>
    <property type="evidence" value="ECO:0007669"/>
    <property type="project" value="InterPro"/>
</dbReference>
<keyword evidence="4" id="KW-0496">Mitochondrion</keyword>
<dbReference type="GO" id="GO:0003725">
    <property type="term" value="F:double-stranded RNA binding"/>
    <property type="evidence" value="ECO:0007669"/>
    <property type="project" value="InterPro"/>
</dbReference>
<keyword evidence="2" id="KW-0809">Transit peptide</keyword>
<evidence type="ECO:0000259" key="8">
    <source>
        <dbReference type="SMART" id="SM00535"/>
    </source>
</evidence>